<dbReference type="EMBL" id="CP147982">
    <property type="protein sequence ID" value="WXK81513.1"/>
    <property type="molecule type" value="Genomic_DNA"/>
</dbReference>
<feature type="domain" description="Microcin J25-processing protein McjB C-terminal" evidence="1">
    <location>
        <begin position="27"/>
        <end position="123"/>
    </location>
</feature>
<dbReference type="RefSeq" id="WP_407289221.1">
    <property type="nucleotide sequence ID" value="NZ_CP147982.1"/>
</dbReference>
<dbReference type="Proteomes" id="UP001626628">
    <property type="component" value="Chromosome"/>
</dbReference>
<accession>A0ABZ2R2C9</accession>
<dbReference type="Pfam" id="PF13471">
    <property type="entry name" value="Transglut_core3"/>
    <property type="match status" value="1"/>
</dbReference>
<evidence type="ECO:0000313" key="3">
    <source>
        <dbReference type="Proteomes" id="UP001626628"/>
    </source>
</evidence>
<reference evidence="2 3" key="1">
    <citation type="submission" date="2024-03" db="EMBL/GenBank/DDBJ databases">
        <title>The complete genome of Streptomyces sirii sp.nov.</title>
        <authorList>
            <person name="Zakalyukina Y.V."/>
            <person name="Belik A.R."/>
            <person name="Biryukov M.V."/>
            <person name="Baturina O.A."/>
            <person name="Kabilov M.R."/>
        </authorList>
    </citation>
    <scope>NUCLEOTIDE SEQUENCE [LARGE SCALE GENOMIC DNA]</scope>
    <source>
        <strain evidence="2 3">BP-8</strain>
    </source>
</reference>
<name>A0ABZ2R2C9_9ACTN</name>
<dbReference type="NCBIfam" id="NF033537">
    <property type="entry name" value="lasso_biosyn_B2"/>
    <property type="match status" value="1"/>
</dbReference>
<evidence type="ECO:0000259" key="1">
    <source>
        <dbReference type="Pfam" id="PF13471"/>
    </source>
</evidence>
<dbReference type="InterPro" id="IPR053521">
    <property type="entry name" value="McjB-like"/>
</dbReference>
<protein>
    <submittedName>
        <fullName evidence="2">Lasso peptide biosynthesis B2 protein</fullName>
    </submittedName>
</protein>
<proteinExistence type="predicted"/>
<dbReference type="InterPro" id="IPR032708">
    <property type="entry name" value="McjB_C"/>
</dbReference>
<evidence type="ECO:0000313" key="2">
    <source>
        <dbReference type="EMBL" id="WXK81513.1"/>
    </source>
</evidence>
<organism evidence="2 3">
    <name type="scientific">Streptomyces sirii</name>
    <dbReference type="NCBI Taxonomy" id="3127701"/>
    <lineage>
        <taxon>Bacteria</taxon>
        <taxon>Bacillati</taxon>
        <taxon>Actinomycetota</taxon>
        <taxon>Actinomycetes</taxon>
        <taxon>Kitasatosporales</taxon>
        <taxon>Streptomycetaceae</taxon>
        <taxon>Streptomyces</taxon>
    </lineage>
</organism>
<keyword evidence="3" id="KW-1185">Reference proteome</keyword>
<gene>
    <name evidence="2" type="ORF">WAB15_13925</name>
</gene>
<sequence length="139" mass="15394">MIHTPVVPPGRTRVPAHLAMLVALAVRCLPGRCRMRVRIALVRSTRWLPPADHQHVRRLYQTVIACQPRWWRGQIDCKERALATVLASALTGRRCRMVLGARTLPSGFHAWVTTTDGNAIGSDEAGGADHPWTAVYTSP</sequence>